<sequence length="121" mass="13661">MNKYASFALAFLLVFSGCLGGSDDNLEEETVEPVGETDFTSLEKDLENLTTKINAEIARLDNLETLVEGIDDSEDTLNTLGCEEDEIAAYDGMEWRCAHVQQFLHHLMKLYGILYHQNLKK</sequence>
<proteinExistence type="predicted"/>
<dbReference type="PROSITE" id="PS51257">
    <property type="entry name" value="PROKAR_LIPOPROTEIN"/>
    <property type="match status" value="1"/>
</dbReference>
<name>D6PBP5_9ARCH</name>
<dbReference type="EMBL" id="GU942966">
    <property type="protein sequence ID" value="ADD93146.1"/>
    <property type="molecule type" value="Genomic_DNA"/>
</dbReference>
<evidence type="ECO:0000313" key="2">
    <source>
        <dbReference type="EMBL" id="ADD93146.1"/>
    </source>
</evidence>
<reference evidence="2" key="1">
    <citation type="journal article" date="2010" name="ISME J.">
        <title>Metagenome of the Mediterranean deep chlorophyll maximum studied by direct and fosmid library 454 pyrosequencing.</title>
        <authorList>
            <person name="Ghai R."/>
            <person name="Martin-Cuadrado A.B."/>
            <person name="Molto A.G."/>
            <person name="Heredia I.G."/>
            <person name="Cabrera R."/>
            <person name="Martin J."/>
            <person name="Verdu M."/>
            <person name="Deschamps P."/>
            <person name="Moreira D."/>
            <person name="Lopez-Garcia P."/>
            <person name="Mira A."/>
            <person name="Rodriguez-Valera F."/>
        </authorList>
    </citation>
    <scope>NUCLEOTIDE SEQUENCE</scope>
</reference>
<keyword evidence="1" id="KW-0175">Coiled coil</keyword>
<feature type="coiled-coil region" evidence="1">
    <location>
        <begin position="39"/>
        <end position="66"/>
    </location>
</feature>
<evidence type="ECO:0000256" key="1">
    <source>
        <dbReference type="SAM" id="Coils"/>
    </source>
</evidence>
<accession>D6PBP5</accession>
<protein>
    <submittedName>
        <fullName evidence="2">Uncharacterized protein</fullName>
    </submittedName>
</protein>
<organism evidence="2">
    <name type="scientific">uncultured archaeon MedDCM-OCT-S05-C57</name>
    <dbReference type="NCBI Taxonomy" id="743092"/>
    <lineage>
        <taxon>Archaea</taxon>
        <taxon>environmental samples</taxon>
    </lineage>
</organism>
<dbReference type="AlphaFoldDB" id="D6PBP5"/>